<sequence>MNQPCSRAAKPLLKNKIIPFSPIPLGAPCYAMRRPIRKFQIEALLVSESEINIGECKPRGQSI</sequence>
<protein>
    <submittedName>
        <fullName evidence="1">Uncharacterized protein</fullName>
    </submittedName>
</protein>
<dbReference type="EMBL" id="MWPQ01000051">
    <property type="protein sequence ID" value="OPH82034.1"/>
    <property type="molecule type" value="Genomic_DNA"/>
</dbReference>
<evidence type="ECO:0000313" key="1">
    <source>
        <dbReference type="EMBL" id="OPH82034.1"/>
    </source>
</evidence>
<name>A0A1V4HVT8_NITVU</name>
<gene>
    <name evidence="1" type="ORF">B2M20_14930</name>
</gene>
<dbReference type="Proteomes" id="UP000189940">
    <property type="component" value="Unassembled WGS sequence"/>
</dbReference>
<comment type="caution">
    <text evidence="1">The sequence shown here is derived from an EMBL/GenBank/DDBJ whole genome shotgun (WGS) entry which is preliminary data.</text>
</comment>
<organism evidence="1 2">
    <name type="scientific">Nitrobacter vulgaris</name>
    <dbReference type="NCBI Taxonomy" id="29421"/>
    <lineage>
        <taxon>Bacteria</taxon>
        <taxon>Pseudomonadati</taxon>
        <taxon>Pseudomonadota</taxon>
        <taxon>Alphaproteobacteria</taxon>
        <taxon>Hyphomicrobiales</taxon>
        <taxon>Nitrobacteraceae</taxon>
        <taxon>Nitrobacter</taxon>
    </lineage>
</organism>
<proteinExistence type="predicted"/>
<accession>A0A1V4HVT8</accession>
<reference evidence="1 2" key="1">
    <citation type="submission" date="2017-02" db="EMBL/GenBank/DDBJ databases">
        <title>Genome sequence of the nitrite-oxidizing bacterium Nitrobacter vulgaris strain Ab1.</title>
        <authorList>
            <person name="Mellbye B.L."/>
            <person name="Davis E.W."/>
            <person name="Spieck E."/>
            <person name="Chang J.H."/>
            <person name="Bottomley P.J."/>
            <person name="Sayavedra-Soto L.A."/>
        </authorList>
    </citation>
    <scope>NUCLEOTIDE SEQUENCE [LARGE SCALE GENOMIC DNA]</scope>
    <source>
        <strain evidence="1 2">Ab1</strain>
    </source>
</reference>
<evidence type="ECO:0000313" key="2">
    <source>
        <dbReference type="Proteomes" id="UP000189940"/>
    </source>
</evidence>
<dbReference type="AlphaFoldDB" id="A0A1V4HVT8"/>
<keyword evidence="2" id="KW-1185">Reference proteome</keyword>